<dbReference type="EMBL" id="ML179095">
    <property type="protein sequence ID" value="THV01004.1"/>
    <property type="molecule type" value="Genomic_DNA"/>
</dbReference>
<feature type="region of interest" description="Disordered" evidence="6">
    <location>
        <begin position="278"/>
        <end position="303"/>
    </location>
</feature>
<feature type="domain" description="C2H2-type" evidence="7">
    <location>
        <begin position="232"/>
        <end position="259"/>
    </location>
</feature>
<accession>A0A4S8MFX5</accession>
<dbReference type="GO" id="GO:0000981">
    <property type="term" value="F:DNA-binding transcription factor activity, RNA polymerase II-specific"/>
    <property type="evidence" value="ECO:0007669"/>
    <property type="project" value="TreeGrafter"/>
</dbReference>
<feature type="region of interest" description="Disordered" evidence="6">
    <location>
        <begin position="178"/>
        <end position="232"/>
    </location>
</feature>
<protein>
    <recommendedName>
        <fullName evidence="7">C2H2-type domain-containing protein</fullName>
    </recommendedName>
</protein>
<dbReference type="PANTHER" id="PTHR24408:SF64">
    <property type="entry name" value="LINKING IMMUNITY AND METABOLISM-RELATED"/>
    <property type="match status" value="1"/>
</dbReference>
<dbReference type="InterPro" id="IPR013087">
    <property type="entry name" value="Znf_C2H2_type"/>
</dbReference>
<evidence type="ECO:0000259" key="7">
    <source>
        <dbReference type="PROSITE" id="PS50157"/>
    </source>
</evidence>
<feature type="region of interest" description="Disordered" evidence="6">
    <location>
        <begin position="135"/>
        <end position="159"/>
    </location>
</feature>
<evidence type="ECO:0000256" key="2">
    <source>
        <dbReference type="ARBA" id="ARBA00022737"/>
    </source>
</evidence>
<dbReference type="PROSITE" id="PS00028">
    <property type="entry name" value="ZINC_FINGER_C2H2_1"/>
    <property type="match status" value="2"/>
</dbReference>
<feature type="compositionally biased region" description="Polar residues" evidence="6">
    <location>
        <begin position="185"/>
        <end position="202"/>
    </location>
</feature>
<evidence type="ECO:0000256" key="1">
    <source>
        <dbReference type="ARBA" id="ARBA00022723"/>
    </source>
</evidence>
<feature type="compositionally biased region" description="Polar residues" evidence="6">
    <location>
        <begin position="36"/>
        <end position="47"/>
    </location>
</feature>
<dbReference type="OrthoDB" id="3437960at2759"/>
<evidence type="ECO:0000256" key="4">
    <source>
        <dbReference type="ARBA" id="ARBA00022833"/>
    </source>
</evidence>
<dbReference type="SUPFAM" id="SSF57667">
    <property type="entry name" value="beta-beta-alpha zinc fingers"/>
    <property type="match status" value="1"/>
</dbReference>
<keyword evidence="3 5" id="KW-0863">Zinc-finger</keyword>
<proteinExistence type="predicted"/>
<dbReference type="GO" id="GO:0043565">
    <property type="term" value="F:sequence-specific DNA binding"/>
    <property type="evidence" value="ECO:0007669"/>
    <property type="project" value="TreeGrafter"/>
</dbReference>
<keyword evidence="2" id="KW-0677">Repeat</keyword>
<gene>
    <name evidence="8" type="ORF">K435DRAFT_854125</name>
</gene>
<keyword evidence="4" id="KW-0862">Zinc</keyword>
<reference evidence="8 9" key="1">
    <citation type="journal article" date="2019" name="Nat. Ecol. Evol.">
        <title>Megaphylogeny resolves global patterns of mushroom evolution.</title>
        <authorList>
            <person name="Varga T."/>
            <person name="Krizsan K."/>
            <person name="Foldi C."/>
            <person name="Dima B."/>
            <person name="Sanchez-Garcia M."/>
            <person name="Sanchez-Ramirez S."/>
            <person name="Szollosi G.J."/>
            <person name="Szarkandi J.G."/>
            <person name="Papp V."/>
            <person name="Albert L."/>
            <person name="Andreopoulos W."/>
            <person name="Angelini C."/>
            <person name="Antonin V."/>
            <person name="Barry K.W."/>
            <person name="Bougher N.L."/>
            <person name="Buchanan P."/>
            <person name="Buyck B."/>
            <person name="Bense V."/>
            <person name="Catcheside P."/>
            <person name="Chovatia M."/>
            <person name="Cooper J."/>
            <person name="Damon W."/>
            <person name="Desjardin D."/>
            <person name="Finy P."/>
            <person name="Geml J."/>
            <person name="Haridas S."/>
            <person name="Hughes K."/>
            <person name="Justo A."/>
            <person name="Karasinski D."/>
            <person name="Kautmanova I."/>
            <person name="Kiss B."/>
            <person name="Kocsube S."/>
            <person name="Kotiranta H."/>
            <person name="LaButti K.M."/>
            <person name="Lechner B.E."/>
            <person name="Liimatainen K."/>
            <person name="Lipzen A."/>
            <person name="Lukacs Z."/>
            <person name="Mihaltcheva S."/>
            <person name="Morgado L.N."/>
            <person name="Niskanen T."/>
            <person name="Noordeloos M.E."/>
            <person name="Ohm R.A."/>
            <person name="Ortiz-Santana B."/>
            <person name="Ovrebo C."/>
            <person name="Racz N."/>
            <person name="Riley R."/>
            <person name="Savchenko A."/>
            <person name="Shiryaev A."/>
            <person name="Soop K."/>
            <person name="Spirin V."/>
            <person name="Szebenyi C."/>
            <person name="Tomsovsky M."/>
            <person name="Tulloss R.E."/>
            <person name="Uehling J."/>
            <person name="Grigoriev I.V."/>
            <person name="Vagvolgyi C."/>
            <person name="Papp T."/>
            <person name="Martin F.M."/>
            <person name="Miettinen O."/>
            <person name="Hibbett D.S."/>
            <person name="Nagy L.G."/>
        </authorList>
    </citation>
    <scope>NUCLEOTIDE SEQUENCE [LARGE SCALE GENOMIC DNA]</scope>
    <source>
        <strain evidence="8 9">CBS 962.96</strain>
    </source>
</reference>
<evidence type="ECO:0000313" key="9">
    <source>
        <dbReference type="Proteomes" id="UP000297245"/>
    </source>
</evidence>
<keyword evidence="9" id="KW-1185">Reference proteome</keyword>
<dbReference type="Gene3D" id="3.30.160.60">
    <property type="entry name" value="Classic Zinc Finger"/>
    <property type="match status" value="1"/>
</dbReference>
<dbReference type="Proteomes" id="UP000297245">
    <property type="component" value="Unassembled WGS sequence"/>
</dbReference>
<evidence type="ECO:0000256" key="6">
    <source>
        <dbReference type="SAM" id="MobiDB-lite"/>
    </source>
</evidence>
<feature type="region of interest" description="Disordered" evidence="6">
    <location>
        <begin position="1"/>
        <end position="62"/>
    </location>
</feature>
<sequence>MANYYPGSYSHLQSDGTDASNTPSMSYSIEGDHNNNHASGYDSSHGQHTFAPGYYGDHRHSNIGLPVQEQYDQYQPSTQASREQSNLRVDTSVVPPFSIPSGGASGFPISPGTTSSYYGYDNDISSPGSSYNHHYHSSGLLSQGSSVTSASPSSTNASSMFSPMSPLYHNSSEQAAFNGIGSWSGPESPTSPGQYRNRNNPQMRPIVKNEIGTDATRNASNQRRHPNSKSPHECGICHRTFTAKHNYGNHMNSHYGIREYQCDHCGKDFGTGHVLKRHKSKKHPDTGRILKGSLLPVPPPPPI</sequence>
<evidence type="ECO:0000256" key="3">
    <source>
        <dbReference type="ARBA" id="ARBA00022771"/>
    </source>
</evidence>
<keyword evidence="1" id="KW-0479">Metal-binding</keyword>
<dbReference type="AlphaFoldDB" id="A0A4S8MFX5"/>
<name>A0A4S8MFX5_DENBC</name>
<feature type="compositionally biased region" description="Polar residues" evidence="6">
    <location>
        <begin position="10"/>
        <end position="27"/>
    </location>
</feature>
<organism evidence="8 9">
    <name type="scientific">Dendrothele bispora (strain CBS 962.96)</name>
    <dbReference type="NCBI Taxonomy" id="1314807"/>
    <lineage>
        <taxon>Eukaryota</taxon>
        <taxon>Fungi</taxon>
        <taxon>Dikarya</taxon>
        <taxon>Basidiomycota</taxon>
        <taxon>Agaricomycotina</taxon>
        <taxon>Agaricomycetes</taxon>
        <taxon>Agaricomycetidae</taxon>
        <taxon>Agaricales</taxon>
        <taxon>Agaricales incertae sedis</taxon>
        <taxon>Dendrothele</taxon>
    </lineage>
</organism>
<dbReference type="SMART" id="SM00355">
    <property type="entry name" value="ZnF_C2H2"/>
    <property type="match status" value="2"/>
</dbReference>
<dbReference type="PANTHER" id="PTHR24408">
    <property type="entry name" value="ZINC FINGER PROTEIN"/>
    <property type="match status" value="1"/>
</dbReference>
<feature type="domain" description="C2H2-type" evidence="7">
    <location>
        <begin position="260"/>
        <end position="283"/>
    </location>
</feature>
<dbReference type="InterPro" id="IPR036236">
    <property type="entry name" value="Znf_C2H2_sf"/>
</dbReference>
<dbReference type="PROSITE" id="PS50157">
    <property type="entry name" value="ZINC_FINGER_C2H2_2"/>
    <property type="match status" value="2"/>
</dbReference>
<dbReference type="GO" id="GO:0008270">
    <property type="term" value="F:zinc ion binding"/>
    <property type="evidence" value="ECO:0007669"/>
    <property type="project" value="UniProtKB-KW"/>
</dbReference>
<evidence type="ECO:0000313" key="8">
    <source>
        <dbReference type="EMBL" id="THV01004.1"/>
    </source>
</evidence>
<dbReference type="GO" id="GO:0005634">
    <property type="term" value="C:nucleus"/>
    <property type="evidence" value="ECO:0007669"/>
    <property type="project" value="TreeGrafter"/>
</dbReference>
<evidence type="ECO:0000256" key="5">
    <source>
        <dbReference type="PROSITE-ProRule" id="PRU00042"/>
    </source>
</evidence>